<comment type="caution">
    <text evidence="1">The sequence shown here is derived from an EMBL/GenBank/DDBJ whole genome shotgun (WGS) entry which is preliminary data.</text>
</comment>
<dbReference type="RefSeq" id="WP_267266515.1">
    <property type="nucleotide sequence ID" value="NZ_JAOVZW010000018.1"/>
</dbReference>
<reference evidence="1" key="1">
    <citation type="submission" date="2022-10" db="EMBL/GenBank/DDBJ databases">
        <title>Chryseobacterium sp. nov., a novel bacterial species.</title>
        <authorList>
            <person name="Cao Y."/>
        </authorList>
    </citation>
    <scope>NUCLEOTIDE SEQUENCE</scope>
    <source>
        <strain evidence="1">CCTCC AB2015118</strain>
    </source>
</reference>
<organism evidence="1 2">
    <name type="scientific">Chryseobacterium formosus</name>
    <dbReference type="NCBI Taxonomy" id="1537363"/>
    <lineage>
        <taxon>Bacteria</taxon>
        <taxon>Pseudomonadati</taxon>
        <taxon>Bacteroidota</taxon>
        <taxon>Flavobacteriia</taxon>
        <taxon>Flavobacteriales</taxon>
        <taxon>Weeksellaceae</taxon>
        <taxon>Chryseobacterium group</taxon>
        <taxon>Chryseobacterium</taxon>
    </lineage>
</organism>
<accession>A0ABT3XUB2</accession>
<keyword evidence="2" id="KW-1185">Reference proteome</keyword>
<evidence type="ECO:0000313" key="1">
    <source>
        <dbReference type="EMBL" id="MCX8525253.1"/>
    </source>
</evidence>
<dbReference type="EMBL" id="JAOVZW010000018">
    <property type="protein sequence ID" value="MCX8525253.1"/>
    <property type="molecule type" value="Genomic_DNA"/>
</dbReference>
<proteinExistence type="predicted"/>
<sequence length="62" mass="6274">MGVLLLFTAVTAKGQQNLNMLAFGGSGTGATPVDVSTLTSIFGDVTMNGVVRTTDTAPNNSI</sequence>
<protein>
    <submittedName>
        <fullName evidence="1">Uncharacterized protein</fullName>
    </submittedName>
</protein>
<evidence type="ECO:0000313" key="2">
    <source>
        <dbReference type="Proteomes" id="UP001073122"/>
    </source>
</evidence>
<name>A0ABT3XUB2_9FLAO</name>
<gene>
    <name evidence="1" type="ORF">OF897_15135</name>
</gene>
<dbReference type="Proteomes" id="UP001073122">
    <property type="component" value="Unassembled WGS sequence"/>
</dbReference>